<keyword evidence="2" id="KW-0418">Kinase</keyword>
<proteinExistence type="predicted"/>
<evidence type="ECO:0000313" key="2">
    <source>
        <dbReference type="EMBL" id="EEF52171.1"/>
    </source>
</evidence>
<dbReference type="InterPro" id="IPR039615">
    <property type="entry name" value="PKS"/>
</dbReference>
<keyword evidence="3" id="KW-1185">Reference proteome</keyword>
<name>B9R994_RICCO</name>
<dbReference type="STRING" id="3988.B9R994"/>
<accession>B9R994</accession>
<dbReference type="EMBL" id="EQ973773">
    <property type="protein sequence ID" value="EEF52171.1"/>
    <property type="molecule type" value="Genomic_DNA"/>
</dbReference>
<dbReference type="PANTHER" id="PTHR33781:SF3">
    <property type="entry name" value="PROTEIN PHYTOCHROME KINASE SUBSTRATE 3"/>
    <property type="match status" value="1"/>
</dbReference>
<evidence type="ECO:0000256" key="1">
    <source>
        <dbReference type="SAM" id="MobiDB-lite"/>
    </source>
</evidence>
<dbReference type="eggNOG" id="ENOG502QQHX">
    <property type="taxonomic scope" value="Eukaryota"/>
</dbReference>
<dbReference type="GO" id="GO:0016301">
    <property type="term" value="F:kinase activity"/>
    <property type="evidence" value="ECO:0007669"/>
    <property type="project" value="UniProtKB-KW"/>
</dbReference>
<organism evidence="2 3">
    <name type="scientific">Ricinus communis</name>
    <name type="common">Castor bean</name>
    <dbReference type="NCBI Taxonomy" id="3988"/>
    <lineage>
        <taxon>Eukaryota</taxon>
        <taxon>Viridiplantae</taxon>
        <taxon>Streptophyta</taxon>
        <taxon>Embryophyta</taxon>
        <taxon>Tracheophyta</taxon>
        <taxon>Spermatophyta</taxon>
        <taxon>Magnoliopsida</taxon>
        <taxon>eudicotyledons</taxon>
        <taxon>Gunneridae</taxon>
        <taxon>Pentapetalae</taxon>
        <taxon>rosids</taxon>
        <taxon>fabids</taxon>
        <taxon>Malpighiales</taxon>
        <taxon>Euphorbiaceae</taxon>
        <taxon>Acalyphoideae</taxon>
        <taxon>Acalypheae</taxon>
        <taxon>Ricinus</taxon>
    </lineage>
</organism>
<protein>
    <submittedName>
        <fullName evidence="2">Phytochrome kinase substrate, putative</fullName>
    </submittedName>
</protein>
<keyword evidence="2" id="KW-0808">Transferase</keyword>
<sequence>MDGQSRNTDLRDASFSYLTSAQQNFVVKLTESIQFPQPDITLNQEISTIPINLEKPKAEEGEISVFGAEKYFNMRIEDDQTPRSIHDNGGNKFAHEHPIENRSVDLHRMKSKGRLGTPSVSSESSWNSQTALLPSTRRNLAHTGQKKVNERWFFPGPQVAGMSDGRKQPQSRLAKDDQFRSPSFEKKNIGPKREDYLVLPTVNSGVQNLQIQNLQKLKFLEEDPRKSLEVFGSHTIKKEEIATNLERKLSVLTWDAIPFPKAQNLPSNSASSQIYEDGESDVSSDLFEIENISCSTQPIFSKQTSDGMSGCMTPASRYEPSETSIEWSVVTASAADFSFVSDYDERKPADRTGLTSTPRIRRPNSLLGCKNHKAVEVAETGYRRNEKGKPRLHHQHRRSLDAMQVMKLPGDSKADQHRNMESES</sequence>
<dbReference type="Proteomes" id="UP000008311">
    <property type="component" value="Unassembled WGS sequence"/>
</dbReference>
<feature type="compositionally biased region" description="Basic and acidic residues" evidence="1">
    <location>
        <begin position="410"/>
        <end position="424"/>
    </location>
</feature>
<dbReference type="InParanoid" id="B9R994"/>
<evidence type="ECO:0000313" key="3">
    <source>
        <dbReference type="Proteomes" id="UP000008311"/>
    </source>
</evidence>
<dbReference type="AlphaFoldDB" id="B9R994"/>
<reference evidence="3" key="1">
    <citation type="journal article" date="2010" name="Nat. Biotechnol.">
        <title>Draft genome sequence of the oilseed species Ricinus communis.</title>
        <authorList>
            <person name="Chan A.P."/>
            <person name="Crabtree J."/>
            <person name="Zhao Q."/>
            <person name="Lorenzi H."/>
            <person name="Orvis J."/>
            <person name="Puiu D."/>
            <person name="Melake-Berhan A."/>
            <person name="Jones K.M."/>
            <person name="Redman J."/>
            <person name="Chen G."/>
            <person name="Cahoon E.B."/>
            <person name="Gedil M."/>
            <person name="Stanke M."/>
            <person name="Haas B.J."/>
            <person name="Wortman J.R."/>
            <person name="Fraser-Liggett C.M."/>
            <person name="Ravel J."/>
            <person name="Rabinowicz P.D."/>
        </authorList>
    </citation>
    <scope>NUCLEOTIDE SEQUENCE [LARGE SCALE GENOMIC DNA]</scope>
    <source>
        <strain evidence="3">cv. Hale</strain>
    </source>
</reference>
<feature type="compositionally biased region" description="Basic and acidic residues" evidence="1">
    <location>
        <begin position="173"/>
        <end position="186"/>
    </location>
</feature>
<feature type="region of interest" description="Disordered" evidence="1">
    <location>
        <begin position="404"/>
        <end position="424"/>
    </location>
</feature>
<dbReference type="PANTHER" id="PTHR33781">
    <property type="entry name" value="PROTEIN PHYTOCHROME KINASE SUBSTRATE 1-RELATED"/>
    <property type="match status" value="1"/>
</dbReference>
<dbReference type="GO" id="GO:0009638">
    <property type="term" value="P:phototropism"/>
    <property type="evidence" value="ECO:0007669"/>
    <property type="project" value="InterPro"/>
</dbReference>
<gene>
    <name evidence="2" type="ORF">RCOM_1514990</name>
</gene>
<feature type="region of interest" description="Disordered" evidence="1">
    <location>
        <begin position="158"/>
        <end position="186"/>
    </location>
</feature>